<dbReference type="Pfam" id="PF02990">
    <property type="entry name" value="EMP70"/>
    <property type="match status" value="1"/>
</dbReference>
<keyword evidence="6" id="KW-0967">Endosome</keyword>
<organism evidence="10 11">
    <name type="scientific">[Myrmecia] bisecta</name>
    <dbReference type="NCBI Taxonomy" id="41462"/>
    <lineage>
        <taxon>Eukaryota</taxon>
        <taxon>Viridiplantae</taxon>
        <taxon>Chlorophyta</taxon>
        <taxon>core chlorophytes</taxon>
        <taxon>Trebouxiophyceae</taxon>
        <taxon>Trebouxiales</taxon>
        <taxon>Trebouxiaceae</taxon>
        <taxon>Myrmecia</taxon>
    </lineage>
</organism>
<feature type="transmembrane region" description="Helical" evidence="9">
    <location>
        <begin position="367"/>
        <end position="386"/>
    </location>
</feature>
<dbReference type="GO" id="GO:0072657">
    <property type="term" value="P:protein localization to membrane"/>
    <property type="evidence" value="ECO:0007669"/>
    <property type="project" value="TreeGrafter"/>
</dbReference>
<feature type="transmembrane region" description="Helical" evidence="9">
    <location>
        <begin position="440"/>
        <end position="463"/>
    </location>
</feature>
<protein>
    <recommendedName>
        <fullName evidence="9">Transmembrane 9 superfamily member</fullName>
    </recommendedName>
</protein>
<evidence type="ECO:0000256" key="3">
    <source>
        <dbReference type="ARBA" id="ARBA00005227"/>
    </source>
</evidence>
<comment type="similarity">
    <text evidence="3 9">Belongs to the nonaspanin (TM9SF) (TC 9.A.2) family.</text>
</comment>
<keyword evidence="7 9" id="KW-1133">Transmembrane helix</keyword>
<evidence type="ECO:0000313" key="10">
    <source>
        <dbReference type="EMBL" id="KAK9811371.1"/>
    </source>
</evidence>
<feature type="transmembrane region" description="Helical" evidence="9">
    <location>
        <begin position="269"/>
        <end position="292"/>
    </location>
</feature>
<feature type="transmembrane region" description="Helical" evidence="9">
    <location>
        <begin position="407"/>
        <end position="428"/>
    </location>
</feature>
<evidence type="ECO:0000256" key="6">
    <source>
        <dbReference type="ARBA" id="ARBA00022753"/>
    </source>
</evidence>
<proteinExistence type="inferred from homology"/>
<feature type="transmembrane region" description="Helical" evidence="9">
    <location>
        <begin position="484"/>
        <end position="517"/>
    </location>
</feature>
<dbReference type="PANTHER" id="PTHR10766:SF111">
    <property type="entry name" value="TRANSMEMBRANE 9 SUPERFAMILY MEMBER 2"/>
    <property type="match status" value="1"/>
</dbReference>
<evidence type="ECO:0000256" key="7">
    <source>
        <dbReference type="ARBA" id="ARBA00022989"/>
    </source>
</evidence>
<feature type="transmembrane region" description="Helical" evidence="9">
    <location>
        <begin position="563"/>
        <end position="582"/>
    </location>
</feature>
<evidence type="ECO:0000256" key="2">
    <source>
        <dbReference type="ARBA" id="ARBA00004653"/>
    </source>
</evidence>
<feature type="signal peptide" evidence="9">
    <location>
        <begin position="1"/>
        <end position="21"/>
    </location>
</feature>
<comment type="subcellular location">
    <subcellularLocation>
        <location evidence="1">Endosome membrane</location>
        <topology evidence="1">Multi-pass membrane protein</topology>
    </subcellularLocation>
    <subcellularLocation>
        <location evidence="2">Golgi apparatus membrane</location>
        <topology evidence="2">Multi-pass membrane protein</topology>
    </subcellularLocation>
</comment>
<feature type="transmembrane region" description="Helical" evidence="9">
    <location>
        <begin position="523"/>
        <end position="551"/>
    </location>
</feature>
<dbReference type="InterPro" id="IPR004240">
    <property type="entry name" value="EMP70"/>
</dbReference>
<gene>
    <name evidence="10" type="ORF">WJX72_002736</name>
</gene>
<evidence type="ECO:0000313" key="11">
    <source>
        <dbReference type="Proteomes" id="UP001489004"/>
    </source>
</evidence>
<evidence type="ECO:0000256" key="5">
    <source>
        <dbReference type="ARBA" id="ARBA00022729"/>
    </source>
</evidence>
<dbReference type="EMBL" id="JALJOR010000009">
    <property type="protein sequence ID" value="KAK9811371.1"/>
    <property type="molecule type" value="Genomic_DNA"/>
</dbReference>
<name>A0AAW1PPP3_9CHLO</name>
<feature type="transmembrane region" description="Helical" evidence="9">
    <location>
        <begin position="335"/>
        <end position="361"/>
    </location>
</feature>
<keyword evidence="4 9" id="KW-0812">Transmembrane</keyword>
<dbReference type="GO" id="GO:0010008">
    <property type="term" value="C:endosome membrane"/>
    <property type="evidence" value="ECO:0007669"/>
    <property type="project" value="UniProtKB-SubCell"/>
</dbReference>
<evidence type="ECO:0000256" key="1">
    <source>
        <dbReference type="ARBA" id="ARBA00004337"/>
    </source>
</evidence>
<evidence type="ECO:0000256" key="8">
    <source>
        <dbReference type="ARBA" id="ARBA00023136"/>
    </source>
</evidence>
<keyword evidence="11" id="KW-1185">Reference proteome</keyword>
<feature type="transmembrane region" description="Helical" evidence="9">
    <location>
        <begin position="602"/>
        <end position="623"/>
    </location>
</feature>
<dbReference type="PROSITE" id="PS51257">
    <property type="entry name" value="PROKAR_LIPOPROTEIN"/>
    <property type="match status" value="1"/>
</dbReference>
<comment type="caution">
    <text evidence="10">The sequence shown here is derived from an EMBL/GenBank/DDBJ whole genome shotgun (WGS) entry which is preliminary data.</text>
</comment>
<dbReference type="AlphaFoldDB" id="A0AAW1PPP3"/>
<evidence type="ECO:0000256" key="9">
    <source>
        <dbReference type="RuleBase" id="RU363079"/>
    </source>
</evidence>
<feature type="chain" id="PRO_5043096579" description="Transmembrane 9 superfamily member" evidence="9">
    <location>
        <begin position="22"/>
        <end position="633"/>
    </location>
</feature>
<sequence>MGRALAPVLLVLVVSATACQAFYLPGVAPQDYAKGDSVFLKVNKLTSTKTQLPYEYYSVPYCRPEKIVSSAENLGEVLRGDRIENSAYEIKIRVDEQCKVLCRIDSLSESQAKAFRVKIEDEYRVNMILDNLPVAIAKLKEDNGQPFKTYERGYPVGRLEEDGKIYLNNHLRYTILYHRDVETELSRIVGFEVEPFSVKHKYEGTWNPDKAELKTCNPGSMKFVTDKEERQEVAENQEVIFTYDVSFKPSEIRWASRWDTYLLMTDDQIHWFSIINSLMIVLFLSGMVAMIMMRTLHRDISKYNQLETAEEAQEETGWKLVHGDVFRPPTNPSLLAVYVGTGTQLLGMALITMIFAVLGFLSPANRGGLMTAMLLLFVFMGLFAGYSSARLYKIFKGEEWKKATLKTALVFPGVVFCIFFTLNILIWGQKSSGAVPFGTLFALCFLWFGISVPLVFIGSYFGYKKPAPEDPVRTNKIPRQIPEQAWYMNPVFSVLIGGILPFGAVFIELFFILTSMWLHQFYYLFGFLCLVFTILVITCAEITIVLCYFQLCSEDYHWWWRSYFTSGSSAAYLFLYSLFYFYTKLDITKPVPMIMYFGYMSIVSYGFFCLTGTIGFYACYIFVRKIYSAVKID</sequence>
<keyword evidence="8 9" id="KW-0472">Membrane</keyword>
<evidence type="ECO:0000256" key="4">
    <source>
        <dbReference type="ARBA" id="ARBA00022692"/>
    </source>
</evidence>
<keyword evidence="5 9" id="KW-0732">Signal</keyword>
<dbReference type="Proteomes" id="UP001489004">
    <property type="component" value="Unassembled WGS sequence"/>
</dbReference>
<accession>A0AAW1PPP3</accession>
<dbReference type="PANTHER" id="PTHR10766">
    <property type="entry name" value="TRANSMEMBRANE 9 SUPERFAMILY PROTEIN"/>
    <property type="match status" value="1"/>
</dbReference>
<dbReference type="GO" id="GO:0000139">
    <property type="term" value="C:Golgi membrane"/>
    <property type="evidence" value="ECO:0007669"/>
    <property type="project" value="UniProtKB-SubCell"/>
</dbReference>
<reference evidence="10 11" key="1">
    <citation type="journal article" date="2024" name="Nat. Commun.">
        <title>Phylogenomics reveals the evolutionary origins of lichenization in chlorophyte algae.</title>
        <authorList>
            <person name="Puginier C."/>
            <person name="Libourel C."/>
            <person name="Otte J."/>
            <person name="Skaloud P."/>
            <person name="Haon M."/>
            <person name="Grisel S."/>
            <person name="Petersen M."/>
            <person name="Berrin J.G."/>
            <person name="Delaux P.M."/>
            <person name="Dal Grande F."/>
            <person name="Keller J."/>
        </authorList>
    </citation>
    <scope>NUCLEOTIDE SEQUENCE [LARGE SCALE GENOMIC DNA]</scope>
    <source>
        <strain evidence="10 11">SAG 2043</strain>
    </source>
</reference>